<dbReference type="InterPro" id="IPR011898">
    <property type="entry name" value="PorD_KorD"/>
</dbReference>
<proteinExistence type="predicted"/>
<accession>A0ABZ2Y1N1</accession>
<dbReference type="NCBIfam" id="TIGR02179">
    <property type="entry name" value="PorD_KorD"/>
    <property type="match status" value="1"/>
</dbReference>
<evidence type="ECO:0000259" key="7">
    <source>
        <dbReference type="PROSITE" id="PS51379"/>
    </source>
</evidence>
<evidence type="ECO:0000256" key="2">
    <source>
        <dbReference type="ARBA" id="ARBA00022485"/>
    </source>
</evidence>
<feature type="domain" description="4Fe-4S ferredoxin-type" evidence="7">
    <location>
        <begin position="39"/>
        <end position="67"/>
    </location>
</feature>
<evidence type="ECO:0000313" key="9">
    <source>
        <dbReference type="Proteomes" id="UP001486565"/>
    </source>
</evidence>
<dbReference type="SUPFAM" id="SSF54862">
    <property type="entry name" value="4Fe-4S ferredoxins"/>
    <property type="match status" value="1"/>
</dbReference>
<evidence type="ECO:0000313" key="8">
    <source>
        <dbReference type="EMBL" id="WZL69202.1"/>
    </source>
</evidence>
<reference evidence="8 9" key="1">
    <citation type="submission" date="2023-03" db="EMBL/GenBank/DDBJ databases">
        <title>Novel Species.</title>
        <authorList>
            <person name="Ma S."/>
        </authorList>
    </citation>
    <scope>NUCLEOTIDE SEQUENCE [LARGE SCALE GENOMIC DNA]</scope>
    <source>
        <strain evidence="8 9">LIND6LT2</strain>
    </source>
</reference>
<dbReference type="RefSeq" id="WP_341876210.1">
    <property type="nucleotide sequence ID" value="NZ_CP121687.1"/>
</dbReference>
<keyword evidence="9" id="KW-1185">Reference proteome</keyword>
<sequence>MHKPELKQYEKPKHINDYPCGPAALAGTLVAKNAGWRTKRPIIHKEKCAGCYLCYLYCPEGTIFKEDKKINFDYDFCKGCGICSKVCAHKAIEMIKEGENGN</sequence>
<evidence type="ECO:0000256" key="3">
    <source>
        <dbReference type="ARBA" id="ARBA00022723"/>
    </source>
</evidence>
<evidence type="ECO:0000256" key="4">
    <source>
        <dbReference type="ARBA" id="ARBA00022737"/>
    </source>
</evidence>
<keyword evidence="4" id="KW-0677">Repeat</keyword>
<dbReference type="Proteomes" id="UP001486565">
    <property type="component" value="Chromosome"/>
</dbReference>
<dbReference type="InterPro" id="IPR017896">
    <property type="entry name" value="4Fe4S_Fe-S-bd"/>
</dbReference>
<evidence type="ECO:0000256" key="5">
    <source>
        <dbReference type="ARBA" id="ARBA00023004"/>
    </source>
</evidence>
<gene>
    <name evidence="8" type="ORF">QBE51_10390</name>
</gene>
<keyword evidence="2" id="KW-0004">4Fe-4S</keyword>
<dbReference type="PANTHER" id="PTHR43724:SF1">
    <property type="entry name" value="PYRUVATE SYNTHASE SUBUNIT PORD"/>
    <property type="match status" value="1"/>
</dbReference>
<dbReference type="PROSITE" id="PS51379">
    <property type="entry name" value="4FE4S_FER_2"/>
    <property type="match status" value="2"/>
</dbReference>
<comment type="cofactor">
    <cofactor evidence="1">
        <name>[4Fe-4S] cluster</name>
        <dbReference type="ChEBI" id="CHEBI:49883"/>
    </cofactor>
</comment>
<keyword evidence="5" id="KW-0408">Iron</keyword>
<dbReference type="PANTHER" id="PTHR43724">
    <property type="entry name" value="PYRUVATE SYNTHASE SUBUNIT PORD"/>
    <property type="match status" value="1"/>
</dbReference>
<keyword evidence="6" id="KW-0411">Iron-sulfur</keyword>
<dbReference type="Gene3D" id="3.30.70.20">
    <property type="match status" value="1"/>
</dbReference>
<keyword evidence="3" id="KW-0479">Metal-binding</keyword>
<dbReference type="Pfam" id="PF14697">
    <property type="entry name" value="Fer4_21"/>
    <property type="match status" value="1"/>
</dbReference>
<protein>
    <submittedName>
        <fullName evidence="8">4Fe-4S binding protein</fullName>
    </submittedName>
</protein>
<name>A0ABZ2Y1N1_9FIRM</name>
<evidence type="ECO:0000256" key="6">
    <source>
        <dbReference type="ARBA" id="ARBA00023014"/>
    </source>
</evidence>
<feature type="domain" description="4Fe-4S ferredoxin-type" evidence="7">
    <location>
        <begin position="68"/>
        <end position="97"/>
    </location>
</feature>
<dbReference type="EMBL" id="CP121687">
    <property type="protein sequence ID" value="WZL69202.1"/>
    <property type="molecule type" value="Genomic_DNA"/>
</dbReference>
<evidence type="ECO:0000256" key="1">
    <source>
        <dbReference type="ARBA" id="ARBA00001966"/>
    </source>
</evidence>
<organism evidence="8 9">
    <name type="scientific">Defluviitalea saccharophila</name>
    <dbReference type="NCBI Taxonomy" id="879970"/>
    <lineage>
        <taxon>Bacteria</taxon>
        <taxon>Bacillati</taxon>
        <taxon>Bacillota</taxon>
        <taxon>Clostridia</taxon>
        <taxon>Lachnospirales</taxon>
        <taxon>Defluviitaleaceae</taxon>
        <taxon>Defluviitalea</taxon>
    </lineage>
</organism>